<reference evidence="2 3" key="1">
    <citation type="submission" date="2023-12" db="EMBL/GenBank/DDBJ databases">
        <title>Baltic Sea Cyanobacteria.</title>
        <authorList>
            <person name="Delbaje E."/>
            <person name="Fewer D.P."/>
            <person name="Shishido T.K."/>
        </authorList>
    </citation>
    <scope>NUCLEOTIDE SEQUENCE [LARGE SCALE GENOMIC DNA]</scope>
    <source>
        <strain evidence="2 3">CCNP 1315</strain>
    </source>
</reference>
<keyword evidence="3" id="KW-1185">Reference proteome</keyword>
<dbReference type="InterPro" id="IPR036412">
    <property type="entry name" value="HAD-like_sf"/>
</dbReference>
<keyword evidence="1" id="KW-0472">Membrane</keyword>
<evidence type="ECO:0000313" key="2">
    <source>
        <dbReference type="EMBL" id="MEA5521702.1"/>
    </source>
</evidence>
<accession>A0ABU5U3D3</accession>
<feature type="transmembrane region" description="Helical" evidence="1">
    <location>
        <begin position="354"/>
        <end position="375"/>
    </location>
</feature>
<protein>
    <submittedName>
        <fullName evidence="2">Haloacid dehalogenase-like hydrolase</fullName>
    </submittedName>
</protein>
<name>A0ABU5U3D3_9CYAN</name>
<comment type="caution">
    <text evidence="2">The sequence shown here is derived from an EMBL/GenBank/DDBJ whole genome shotgun (WGS) entry which is preliminary data.</text>
</comment>
<feature type="transmembrane region" description="Helical" evidence="1">
    <location>
        <begin position="465"/>
        <end position="482"/>
    </location>
</feature>
<feature type="transmembrane region" description="Helical" evidence="1">
    <location>
        <begin position="324"/>
        <end position="342"/>
    </location>
</feature>
<dbReference type="Proteomes" id="UP001301728">
    <property type="component" value="Unassembled WGS sequence"/>
</dbReference>
<organism evidence="2 3">
    <name type="scientific">Limnoraphis robusta CCNP1315</name>
    <dbReference type="NCBI Taxonomy" id="3110306"/>
    <lineage>
        <taxon>Bacteria</taxon>
        <taxon>Bacillati</taxon>
        <taxon>Cyanobacteriota</taxon>
        <taxon>Cyanophyceae</taxon>
        <taxon>Oscillatoriophycideae</taxon>
        <taxon>Oscillatoriales</taxon>
        <taxon>Sirenicapillariaceae</taxon>
        <taxon>Limnoraphis</taxon>
    </lineage>
</organism>
<dbReference type="RefSeq" id="WP_323223612.1">
    <property type="nucleotide sequence ID" value="NZ_JAYGHT010000137.1"/>
</dbReference>
<gene>
    <name evidence="2" type="ORF">VB854_22445</name>
</gene>
<feature type="transmembrane region" description="Helical" evidence="1">
    <location>
        <begin position="441"/>
        <end position="459"/>
    </location>
</feature>
<evidence type="ECO:0000313" key="3">
    <source>
        <dbReference type="Proteomes" id="UP001301728"/>
    </source>
</evidence>
<keyword evidence="1" id="KW-0812">Transmembrane</keyword>
<keyword evidence="1" id="KW-1133">Transmembrane helix</keyword>
<feature type="transmembrane region" description="Helical" evidence="1">
    <location>
        <begin position="271"/>
        <end position="292"/>
    </location>
</feature>
<dbReference type="EMBL" id="JAYGHT010000137">
    <property type="protein sequence ID" value="MEA5521702.1"/>
    <property type="molecule type" value="Genomic_DNA"/>
</dbReference>
<dbReference type="SUPFAM" id="SSF56784">
    <property type="entry name" value="HAD-like"/>
    <property type="match status" value="1"/>
</dbReference>
<proteinExistence type="predicted"/>
<feature type="transmembrane region" description="Helical" evidence="1">
    <location>
        <begin position="410"/>
        <end position="429"/>
    </location>
</feature>
<evidence type="ECO:0000256" key="1">
    <source>
        <dbReference type="SAM" id="Phobius"/>
    </source>
</evidence>
<sequence length="505" mass="58277">MTVVKPELQPQRPPFKRSPSEVEDCLKTLGEDCLILLDLDETLFLRNSTEEYLNTLKPRILGAILLILLDVLKPWNFLPGSLKGEISRDWLRVMIATLIFPWTVFFWQGEAKKLAELYSNSQLVKMLAQKPKSAIAIATLGFNPIVYPLIKHLPLEVGATVACRFWRGGADRVKGKYQLAADQLGKEQVAQAIAITDSANDNPLLAAVAEPCLVTWPEAEYVPALSDTYIPFFYLERIKRPGEKYFLRVILADDWLVLIFATSWISPVPVLHAGMLLFFLLSFWCIYEVGYLENDRVAEQFEKSPTLSNTYSIYKREMKWQQPWIWAAILAIPGLLLLNSIQSQFFVEYFTNTMTVQVISVTLWIALLVLVRISFWVYNYIDKQTRTWLYLILQAYKTFGFLLLTPTNVVGTLLFSAQVLSRWICYLTYRYAHKDWLNLPGELLRCLIFSFLLMAIAVGTRDVHVLWNGQAFVIFIWCLYRGRLQLLSILNQAHCIHQDRWEVKP</sequence>